<feature type="transmembrane region" description="Helical" evidence="12">
    <location>
        <begin position="387"/>
        <end position="407"/>
    </location>
</feature>
<gene>
    <name evidence="14" type="ORF">MGAL_10B033838</name>
</gene>
<dbReference type="PANTHER" id="PTHR11537">
    <property type="entry name" value="VOLTAGE-GATED POTASSIUM CHANNEL"/>
    <property type="match status" value="1"/>
</dbReference>
<dbReference type="PANTHER" id="PTHR11537:SF254">
    <property type="entry name" value="POTASSIUM VOLTAGE-GATED CHANNEL PROTEIN SHAB"/>
    <property type="match status" value="1"/>
</dbReference>
<dbReference type="GO" id="GO:0051260">
    <property type="term" value="P:protein homooligomerization"/>
    <property type="evidence" value="ECO:0007669"/>
    <property type="project" value="InterPro"/>
</dbReference>
<evidence type="ECO:0000313" key="14">
    <source>
        <dbReference type="EMBL" id="VDI18261.1"/>
    </source>
</evidence>
<keyword evidence="2" id="KW-0813">Transport</keyword>
<dbReference type="AlphaFoldDB" id="A0A8B6DE19"/>
<dbReference type="InterPro" id="IPR028325">
    <property type="entry name" value="VG_K_chnl"/>
</dbReference>
<dbReference type="SUPFAM" id="SSF81324">
    <property type="entry name" value="Voltage-gated potassium channels"/>
    <property type="match status" value="1"/>
</dbReference>
<dbReference type="PRINTS" id="PR00169">
    <property type="entry name" value="KCHANNEL"/>
</dbReference>
<feature type="domain" description="BTB" evidence="13">
    <location>
        <begin position="3"/>
        <end position="101"/>
    </location>
</feature>
<dbReference type="InterPro" id="IPR027359">
    <property type="entry name" value="Volt_channel_dom_sf"/>
</dbReference>
<dbReference type="InterPro" id="IPR011333">
    <property type="entry name" value="SKP1/BTB/POZ_sf"/>
</dbReference>
<dbReference type="InterPro" id="IPR005821">
    <property type="entry name" value="Ion_trans_dom"/>
</dbReference>
<evidence type="ECO:0000256" key="1">
    <source>
        <dbReference type="ARBA" id="ARBA00004141"/>
    </source>
</evidence>
<dbReference type="InterPro" id="IPR003968">
    <property type="entry name" value="K_chnl_volt-dep_Kv"/>
</dbReference>
<evidence type="ECO:0000256" key="10">
    <source>
        <dbReference type="ARBA" id="ARBA00023136"/>
    </source>
</evidence>
<evidence type="ECO:0000256" key="9">
    <source>
        <dbReference type="ARBA" id="ARBA00023065"/>
    </source>
</evidence>
<feature type="transmembrane region" description="Helical" evidence="12">
    <location>
        <begin position="326"/>
        <end position="346"/>
    </location>
</feature>
<dbReference type="GO" id="GO:0008076">
    <property type="term" value="C:voltage-gated potassium channel complex"/>
    <property type="evidence" value="ECO:0007669"/>
    <property type="project" value="InterPro"/>
</dbReference>
<keyword evidence="6" id="KW-0851">Voltage-gated channel</keyword>
<evidence type="ECO:0000256" key="2">
    <source>
        <dbReference type="ARBA" id="ARBA00022448"/>
    </source>
</evidence>
<keyword evidence="5" id="KW-0631">Potassium channel</keyword>
<dbReference type="Gene3D" id="1.10.287.70">
    <property type="match status" value="1"/>
</dbReference>
<dbReference type="Pfam" id="PF00520">
    <property type="entry name" value="Ion_trans"/>
    <property type="match status" value="1"/>
</dbReference>
<proteinExistence type="predicted"/>
<dbReference type="FunFam" id="1.10.287.70:FF:000028">
    <property type="entry name" value="potassium voltage-gated channel subfamily D member 3"/>
    <property type="match status" value="1"/>
</dbReference>
<dbReference type="Gene3D" id="1.20.120.350">
    <property type="entry name" value="Voltage-gated potassium channels. Chain C"/>
    <property type="match status" value="1"/>
</dbReference>
<keyword evidence="3" id="KW-0633">Potassium transport</keyword>
<evidence type="ECO:0000256" key="3">
    <source>
        <dbReference type="ARBA" id="ARBA00022538"/>
    </source>
</evidence>
<dbReference type="InterPro" id="IPR000210">
    <property type="entry name" value="BTB/POZ_dom"/>
</dbReference>
<dbReference type="InterPro" id="IPR003974">
    <property type="entry name" value="K_chnl_volt-dep_Kv3"/>
</dbReference>
<reference evidence="14" key="1">
    <citation type="submission" date="2018-11" db="EMBL/GenBank/DDBJ databases">
        <authorList>
            <person name="Alioto T."/>
            <person name="Alioto T."/>
        </authorList>
    </citation>
    <scope>NUCLEOTIDE SEQUENCE</scope>
</reference>
<evidence type="ECO:0000256" key="5">
    <source>
        <dbReference type="ARBA" id="ARBA00022826"/>
    </source>
</evidence>
<dbReference type="SMART" id="SM00225">
    <property type="entry name" value="BTB"/>
    <property type="match status" value="1"/>
</dbReference>
<evidence type="ECO:0000259" key="13">
    <source>
        <dbReference type="SMART" id="SM00225"/>
    </source>
</evidence>
<protein>
    <recommendedName>
        <fullName evidence="13">BTB domain-containing protein</fullName>
    </recommendedName>
</protein>
<dbReference type="GO" id="GO:0001508">
    <property type="term" value="P:action potential"/>
    <property type="evidence" value="ECO:0007669"/>
    <property type="project" value="TreeGrafter"/>
</dbReference>
<evidence type="ECO:0000256" key="7">
    <source>
        <dbReference type="ARBA" id="ARBA00022958"/>
    </source>
</evidence>
<keyword evidence="7" id="KW-0630">Potassium</keyword>
<keyword evidence="8 12" id="KW-1133">Transmembrane helix</keyword>
<dbReference type="PRINTS" id="PR01491">
    <property type="entry name" value="KVCHANNEL"/>
</dbReference>
<feature type="transmembrane region" description="Helical" evidence="12">
    <location>
        <begin position="154"/>
        <end position="175"/>
    </location>
</feature>
<dbReference type="Pfam" id="PF02214">
    <property type="entry name" value="BTB_2"/>
    <property type="match status" value="1"/>
</dbReference>
<evidence type="ECO:0000256" key="6">
    <source>
        <dbReference type="ARBA" id="ARBA00022882"/>
    </source>
</evidence>
<dbReference type="GO" id="GO:0005249">
    <property type="term" value="F:voltage-gated potassium channel activity"/>
    <property type="evidence" value="ECO:0007669"/>
    <property type="project" value="InterPro"/>
</dbReference>
<organism evidence="14 15">
    <name type="scientific">Mytilus galloprovincialis</name>
    <name type="common">Mediterranean mussel</name>
    <dbReference type="NCBI Taxonomy" id="29158"/>
    <lineage>
        <taxon>Eukaryota</taxon>
        <taxon>Metazoa</taxon>
        <taxon>Spiralia</taxon>
        <taxon>Lophotrochozoa</taxon>
        <taxon>Mollusca</taxon>
        <taxon>Bivalvia</taxon>
        <taxon>Autobranchia</taxon>
        <taxon>Pteriomorphia</taxon>
        <taxon>Mytilida</taxon>
        <taxon>Mytiloidea</taxon>
        <taxon>Mytilidae</taxon>
        <taxon>Mytilinae</taxon>
        <taxon>Mytilus</taxon>
    </lineage>
</organism>
<sequence length="474" mass="55351">MSDEIHINVGGTLFETKWSTLQRHCDTLLGSLTTTSEYYNKDKKQFFFDRNPELFNTILDFYRNGVIHFPTHICGWNWKQELEFWRIPVTDISECCYPTYIKYEKDQNLVNYIKSAFVVRTAEYQTHKVSCLAGIKQRIWLFLEEPTSSIAAKIFSIFYLLIVLLSAITPMLATYPDVRQKFVDIDVLIYWVNLNGLNLWINKENPKEVMFVTTVAPKWLKDLDLFITIFFSCEQILRFASCSRKKEYFKDWLNVLDIILFFAMWTIFIIDQLFEEKLLENYELLIFYSVCYCLAVFRLLRFFRITKQYSALRILLMSVRASIKELGLLSITFIIFVLLFANLIYFAELRDPTTFPDMVIGLWWSVVTMTTVGYGDEAPKSALGRTVGSLCAVSGLLLLAMPIAVIAGKFNDLYEKNANREDFKKLHTIRKVCKVHPASNIITLKQSKRLKNTPDLNTRELESNSDNKIFDIDM</sequence>
<dbReference type="SUPFAM" id="SSF54695">
    <property type="entry name" value="POZ domain"/>
    <property type="match status" value="1"/>
</dbReference>
<dbReference type="EMBL" id="UYJE01003315">
    <property type="protein sequence ID" value="VDI18261.1"/>
    <property type="molecule type" value="Genomic_DNA"/>
</dbReference>
<keyword evidence="15" id="KW-1185">Reference proteome</keyword>
<keyword evidence="4 12" id="KW-0812">Transmembrane</keyword>
<name>A0A8B6DE19_MYTGA</name>
<comment type="caution">
    <text evidence="14">The sequence shown here is derived from an EMBL/GenBank/DDBJ whole genome shotgun (WGS) entry which is preliminary data.</text>
</comment>
<dbReference type="InterPro" id="IPR003131">
    <property type="entry name" value="T1-type_BTB"/>
</dbReference>
<dbReference type="Proteomes" id="UP000596742">
    <property type="component" value="Unassembled WGS sequence"/>
</dbReference>
<dbReference type="Gene3D" id="3.30.710.10">
    <property type="entry name" value="Potassium Channel Kv1.1, Chain A"/>
    <property type="match status" value="1"/>
</dbReference>
<dbReference type="OrthoDB" id="10025005at2759"/>
<feature type="transmembrane region" description="Helical" evidence="12">
    <location>
        <begin position="252"/>
        <end position="274"/>
    </location>
</feature>
<evidence type="ECO:0000256" key="8">
    <source>
        <dbReference type="ARBA" id="ARBA00022989"/>
    </source>
</evidence>
<accession>A0A8B6DE19</accession>
<evidence type="ECO:0000256" key="11">
    <source>
        <dbReference type="ARBA" id="ARBA00023303"/>
    </source>
</evidence>
<keyword evidence="10 12" id="KW-0472">Membrane</keyword>
<keyword evidence="11" id="KW-0407">Ion channel</keyword>
<feature type="transmembrane region" description="Helical" evidence="12">
    <location>
        <begin position="286"/>
        <end position="305"/>
    </location>
</feature>
<keyword evidence="9" id="KW-0406">Ion transport</keyword>
<evidence type="ECO:0000256" key="4">
    <source>
        <dbReference type="ARBA" id="ARBA00022692"/>
    </source>
</evidence>
<comment type="subcellular location">
    <subcellularLocation>
        <location evidence="1">Membrane</location>
        <topology evidence="1">Multi-pass membrane protein</topology>
    </subcellularLocation>
</comment>
<evidence type="ECO:0000256" key="12">
    <source>
        <dbReference type="SAM" id="Phobius"/>
    </source>
</evidence>
<dbReference type="PRINTS" id="PR01498">
    <property type="entry name" value="SHAWCHANNEL"/>
</dbReference>
<evidence type="ECO:0000313" key="15">
    <source>
        <dbReference type="Proteomes" id="UP000596742"/>
    </source>
</evidence>